<evidence type="ECO:0000313" key="4">
    <source>
        <dbReference type="Proteomes" id="UP000197097"/>
    </source>
</evidence>
<dbReference type="InterPro" id="IPR006094">
    <property type="entry name" value="Oxid_FAD_bind_N"/>
</dbReference>
<dbReference type="PROSITE" id="PS51387">
    <property type="entry name" value="FAD_PCMH"/>
    <property type="match status" value="1"/>
</dbReference>
<protein>
    <recommendedName>
        <fullName evidence="2">FAD-binding PCMH-type domain-containing protein</fullName>
    </recommendedName>
</protein>
<dbReference type="Proteomes" id="UP000197097">
    <property type="component" value="Unassembled WGS sequence"/>
</dbReference>
<dbReference type="SUPFAM" id="SSF56176">
    <property type="entry name" value="FAD-binding/transporter-associated domain-like"/>
    <property type="match status" value="1"/>
</dbReference>
<dbReference type="EMBL" id="NISJ01000007">
    <property type="protein sequence ID" value="OWQ95410.1"/>
    <property type="molecule type" value="Genomic_DNA"/>
</dbReference>
<evidence type="ECO:0000313" key="3">
    <source>
        <dbReference type="EMBL" id="OWQ95410.1"/>
    </source>
</evidence>
<proteinExistence type="predicted"/>
<dbReference type="InterPro" id="IPR036318">
    <property type="entry name" value="FAD-bd_PCMH-like_sf"/>
</dbReference>
<dbReference type="InterPro" id="IPR010031">
    <property type="entry name" value="FAD_lactone_oxidase-like"/>
</dbReference>
<gene>
    <name evidence="3" type="ORF">CDQ91_13295</name>
</gene>
<dbReference type="GO" id="GO:0071949">
    <property type="term" value="F:FAD binding"/>
    <property type="evidence" value="ECO:0007669"/>
    <property type="project" value="InterPro"/>
</dbReference>
<keyword evidence="1" id="KW-0274">FAD</keyword>
<dbReference type="InterPro" id="IPR016169">
    <property type="entry name" value="FAD-bd_PCMH_sub2"/>
</dbReference>
<dbReference type="InterPro" id="IPR016166">
    <property type="entry name" value="FAD-bd_PCMH"/>
</dbReference>
<dbReference type="AlphaFoldDB" id="A0A246JQX8"/>
<name>A0A246JQX8_9SPHN</name>
<dbReference type="PANTHER" id="PTHR43762">
    <property type="entry name" value="L-GULONOLACTONE OXIDASE"/>
    <property type="match status" value="1"/>
</dbReference>
<evidence type="ECO:0000256" key="1">
    <source>
        <dbReference type="ARBA" id="ARBA00022827"/>
    </source>
</evidence>
<evidence type="ECO:0000259" key="2">
    <source>
        <dbReference type="PROSITE" id="PS51387"/>
    </source>
</evidence>
<dbReference type="Pfam" id="PF01565">
    <property type="entry name" value="FAD_binding_4"/>
    <property type="match status" value="1"/>
</dbReference>
<organism evidence="3 4">
    <name type="scientific">Sphingopyxis witflariensis</name>
    <dbReference type="NCBI Taxonomy" id="173675"/>
    <lineage>
        <taxon>Bacteria</taxon>
        <taxon>Pseudomonadati</taxon>
        <taxon>Pseudomonadota</taxon>
        <taxon>Alphaproteobacteria</taxon>
        <taxon>Sphingomonadales</taxon>
        <taxon>Sphingomonadaceae</taxon>
        <taxon>Sphingopyxis</taxon>
    </lineage>
</organism>
<dbReference type="PANTHER" id="PTHR43762:SF1">
    <property type="entry name" value="D-ARABINONO-1,4-LACTONE OXIDASE"/>
    <property type="match status" value="1"/>
</dbReference>
<feature type="domain" description="FAD-binding PCMH-type" evidence="2">
    <location>
        <begin position="189"/>
        <end position="382"/>
    </location>
</feature>
<comment type="caution">
    <text evidence="3">The sequence shown here is derived from an EMBL/GenBank/DDBJ whole genome shotgun (WGS) entry which is preliminary data.</text>
</comment>
<accession>A0A246JQX8</accession>
<keyword evidence="4" id="KW-1185">Reference proteome</keyword>
<dbReference type="GO" id="GO:0016899">
    <property type="term" value="F:oxidoreductase activity, acting on the CH-OH group of donors, oxygen as acceptor"/>
    <property type="evidence" value="ECO:0007669"/>
    <property type="project" value="InterPro"/>
</dbReference>
<sequence>MDLHSAPIQLVVSDAQEKLPATLRVAQAGIPAAKKNGRKCEGDGRHVVDRLGAGCARFCAAFRAVFGGAGGYFSVDRQSAPAGRRAYGCDPEGLGFRCQRRAALCHARIRSWSVRRPRFCDAPPDDRCHHQFRFPAPGDGCVARPCRRAAAGRRMMPIVQLGAEGRWTNYHGTGTCEVATRFALRSGDAERGRDEIAIAARAVQDWLGQAQAAGRRVRPIGAGWSPSNVNIVSDSWLLHTRRFNRCFRVGGADVRPGVEAAALMLVEAGALVDEVSDKFEQQGRSLWTSGAGNGQTFAGACATGTHGSVVGRGGIQDHIRAVQLVTPTGIHWIEPAAGVMSDAFVAATGSTALRDDELFAAAQLPVGALGIVTALVVDSVPKFLVRPIQNLRKVDCAALDWLAAGDFRSFSAAYALDQDPHFVQMIVNPYKPFKRPAMLRFLYREPWRDAYPHATPGELGAGYDALSLLGRFLDEYPWARGALLQFAMKQGYAAGPDIDDPPVYGSWGEGLNTHRPLADLFNASVTIDRADLARAFELICAVYARHGGSTVVTLRFMERAQGLLAPARFPHNAVIDFDGPRSARTAEAYARVVERLDAEGIAFTRHWAKSCRLDAARVAADYGEDFRRWRTARDRLIPDPAHRALFGSAVLDGLGLTG</sequence>
<dbReference type="Gene3D" id="3.30.465.10">
    <property type="match status" value="1"/>
</dbReference>
<reference evidence="3 4" key="1">
    <citation type="journal article" date="2002" name="Int. J. Syst. Evol. Microbiol.">
        <title>Sphingopyxis witflariensis sp. nov., isolated from activated sludge.</title>
        <authorList>
            <person name="Kampfer P."/>
            <person name="Witzenberger R."/>
            <person name="Denner E.B."/>
            <person name="Busse H.J."/>
            <person name="Neef A."/>
        </authorList>
    </citation>
    <scope>NUCLEOTIDE SEQUENCE [LARGE SCALE GENOMIC DNA]</scope>
    <source>
        <strain evidence="3 4">DSM 14551</strain>
    </source>
</reference>
<keyword evidence="1" id="KW-0285">Flavoprotein</keyword>